<evidence type="ECO:0000256" key="19">
    <source>
        <dbReference type="ARBA" id="ARBA00066812"/>
    </source>
</evidence>
<evidence type="ECO:0000256" key="5">
    <source>
        <dbReference type="ARBA" id="ARBA00010271"/>
    </source>
</evidence>
<name>A0A8S3Z8R0_9EUPU</name>
<feature type="domain" description="Glycosyl transferase 64" evidence="21">
    <location>
        <begin position="517"/>
        <end position="758"/>
    </location>
</feature>
<keyword evidence="23" id="KW-1185">Reference proteome</keyword>
<evidence type="ECO:0000256" key="16">
    <source>
        <dbReference type="ARBA" id="ARBA00023180"/>
    </source>
</evidence>
<dbReference type="GO" id="GO:0015012">
    <property type="term" value="P:heparan sulfate proteoglycan biosynthetic process"/>
    <property type="evidence" value="ECO:0007669"/>
    <property type="project" value="UniProtKB-ARBA"/>
</dbReference>
<dbReference type="PANTHER" id="PTHR48261">
    <property type="entry name" value="ACETYLGLUCOSAMINYLTRANSFERASE"/>
    <property type="match status" value="1"/>
</dbReference>
<dbReference type="GO" id="GO:0005789">
    <property type="term" value="C:endoplasmic reticulum membrane"/>
    <property type="evidence" value="ECO:0007669"/>
    <property type="project" value="UniProtKB-SubCell"/>
</dbReference>
<dbReference type="InterPro" id="IPR029044">
    <property type="entry name" value="Nucleotide-diphossugar_trans"/>
</dbReference>
<dbReference type="GO" id="GO:0046872">
    <property type="term" value="F:metal ion binding"/>
    <property type="evidence" value="ECO:0007669"/>
    <property type="project" value="UniProtKB-KW"/>
</dbReference>
<dbReference type="EMBL" id="CAJHNH020001524">
    <property type="protein sequence ID" value="CAG5123431.1"/>
    <property type="molecule type" value="Genomic_DNA"/>
</dbReference>
<comment type="caution">
    <text evidence="22">The sequence shown here is derived from an EMBL/GenBank/DDBJ whole genome shotgun (WGS) entry which is preliminary data.</text>
</comment>
<evidence type="ECO:0000256" key="8">
    <source>
        <dbReference type="ARBA" id="ARBA00022692"/>
    </source>
</evidence>
<protein>
    <recommendedName>
        <fullName evidence="19">glucuronosyl-galactosyl-proteoglycan 4-alpha-N-acetylglucosaminyltransferase</fullName>
        <ecNumber evidence="19">2.4.1.223</ecNumber>
    </recommendedName>
</protein>
<dbReference type="EC" id="2.4.1.223" evidence="19"/>
<dbReference type="PANTHER" id="PTHR48261:SF4">
    <property type="entry name" value="EXOSTOSIN LIKE GLYCOSYLTRANSFERASE 3"/>
    <property type="match status" value="1"/>
</dbReference>
<dbReference type="OrthoDB" id="5954868at2759"/>
<evidence type="ECO:0000256" key="2">
    <source>
        <dbReference type="ARBA" id="ARBA00004555"/>
    </source>
</evidence>
<comment type="subcellular location">
    <subcellularLocation>
        <location evidence="3">Endoplasmic reticulum membrane</location>
        <topology evidence="3">Single-pass type II membrane protein</topology>
    </subcellularLocation>
    <subcellularLocation>
        <location evidence="2">Golgi apparatus</location>
    </subcellularLocation>
</comment>
<dbReference type="GO" id="GO:0001888">
    <property type="term" value="F:glucuronyl-galactosyl-proteoglycan 4-alpha-N-acetylglucosaminyltransferase activity"/>
    <property type="evidence" value="ECO:0007669"/>
    <property type="project" value="UniProtKB-EC"/>
</dbReference>
<dbReference type="AlphaFoldDB" id="A0A8S3Z8R0"/>
<evidence type="ECO:0000256" key="18">
    <source>
        <dbReference type="ARBA" id="ARBA00050948"/>
    </source>
</evidence>
<keyword evidence="15" id="KW-1015">Disulfide bond</keyword>
<evidence type="ECO:0000256" key="9">
    <source>
        <dbReference type="ARBA" id="ARBA00022723"/>
    </source>
</evidence>
<evidence type="ECO:0000256" key="1">
    <source>
        <dbReference type="ARBA" id="ARBA00001936"/>
    </source>
</evidence>
<feature type="domain" description="Exostosin GT47" evidence="20">
    <location>
        <begin position="29"/>
        <end position="368"/>
    </location>
</feature>
<reference evidence="22" key="1">
    <citation type="submission" date="2021-04" db="EMBL/GenBank/DDBJ databases">
        <authorList>
            <consortium name="Molecular Ecology Group"/>
        </authorList>
    </citation>
    <scope>NUCLEOTIDE SEQUENCE</scope>
</reference>
<keyword evidence="6" id="KW-0328">Glycosyltransferase</keyword>
<organism evidence="22 23">
    <name type="scientific">Candidula unifasciata</name>
    <dbReference type="NCBI Taxonomy" id="100452"/>
    <lineage>
        <taxon>Eukaryota</taxon>
        <taxon>Metazoa</taxon>
        <taxon>Spiralia</taxon>
        <taxon>Lophotrochozoa</taxon>
        <taxon>Mollusca</taxon>
        <taxon>Gastropoda</taxon>
        <taxon>Heterobranchia</taxon>
        <taxon>Euthyneura</taxon>
        <taxon>Panpulmonata</taxon>
        <taxon>Eupulmonata</taxon>
        <taxon>Stylommatophora</taxon>
        <taxon>Helicina</taxon>
        <taxon>Helicoidea</taxon>
        <taxon>Geomitridae</taxon>
        <taxon>Candidula</taxon>
    </lineage>
</organism>
<keyword evidence="11" id="KW-0735">Signal-anchor</keyword>
<evidence type="ECO:0000313" key="22">
    <source>
        <dbReference type="EMBL" id="CAG5123431.1"/>
    </source>
</evidence>
<dbReference type="InterPro" id="IPR004263">
    <property type="entry name" value="Exostosin"/>
</dbReference>
<dbReference type="FunFam" id="3.90.550.10:FF:000033">
    <property type="entry name" value="Exostosin-like glycosyltransferase 3"/>
    <property type="match status" value="1"/>
</dbReference>
<evidence type="ECO:0000256" key="4">
    <source>
        <dbReference type="ARBA" id="ARBA00005093"/>
    </source>
</evidence>
<keyword evidence="7" id="KW-0808">Transferase</keyword>
<dbReference type="Proteomes" id="UP000678393">
    <property type="component" value="Unassembled WGS sequence"/>
</dbReference>
<evidence type="ECO:0000256" key="3">
    <source>
        <dbReference type="ARBA" id="ARBA00004648"/>
    </source>
</evidence>
<evidence type="ECO:0000256" key="10">
    <source>
        <dbReference type="ARBA" id="ARBA00022824"/>
    </source>
</evidence>
<sequence>MEEKLPMPSSSHSCQMENCFDFSRCSLVSGFPVYIYNPSQYFLGRSPVHETTITAFVEYFQQSAYQTTDATKACIFIFLMGDSREPNSLKPLEIEDFLSGLPYWGGDGRNHVLLTLASSAKNDDIFRGVNTGRAMLAQSAFTDSVFRHMFDVLIPPNLGPRKTDDIWKEIPMLSPLRKKYLLHYWGQFVPPEKSSAQHSGEKDQSRRREQVYINSPQSHLRKPLAAIDPAMTILSSQSLYSHIEQAIVSSLKNVQSSHQSQIFVDFSCNQLSNLTFIPADWALCGTESARKDRIIQSTFSLIIAPLNMSIDSTTAFQTRVYEALKQGSIPVVLGSHELLPYSEVLRWHSAAILLPTPRVTEIPFYLQSFPDEGISALRLQGRLFFQTYFSSTHSVLDTLLAVIRTRLQIPAKPVPEEPSPSIFPASFHPLKYEGPDPEPESDETYRHNFSLPVLMDTFNNPGDPFNLYPMTPFQPWLPSEAKFKGSGYGFRPVAKGAGGDGKDFSEALGGNMPREQFTIVLLTYDREVVLMQALHRFKGLPFLNKVVVVWNAAVPPSADLRWPDIGVPIKVIKTSKNSLNNRFLPYSVIETEAILSIDDDAHLRHDEIVFGFRVWREERARIVGFPGRFHAWDVKHQSWNYNSNYSCELSMVLTGAAFFHKYYAYLYSYVMPQAIRDKVDEYMNCEDIAMNFLVAHITRRPPVKVTSRWTFRCPGCPTTLSSNSSHFEERHQCINFFSQVYGYTPLFYTQYRVDSVLFKTRIAHDKTKCFKYI</sequence>
<keyword evidence="12" id="KW-1133">Transmembrane helix</keyword>
<dbReference type="InterPro" id="IPR040911">
    <property type="entry name" value="Exostosin_GT47"/>
</dbReference>
<keyword evidence="14" id="KW-0472">Membrane</keyword>
<comment type="similarity">
    <text evidence="5">Belongs to the glycosyltransferase 47 family.</text>
</comment>
<evidence type="ECO:0000256" key="15">
    <source>
        <dbReference type="ARBA" id="ARBA00023157"/>
    </source>
</evidence>
<comment type="catalytic activity">
    <reaction evidence="18">
        <text>3-O-(beta-D-GlcA-(1-&gt;3)-beta-D-Gal-(1-&gt;3)-beta-D-Gal-(1-&gt;4)-beta-D-Xyl)-L-seryl-[protein] + UDP-N-acetyl-alpha-D-glucosamine = 3-O-(alpha-D-GlcNAc-(1-&gt;4)-beta-D-GlcA-(1-&gt;3)-beta-D-Gal-(1-&gt;3)-beta-D-Gal-(1-&gt;4)-beta-D-Xyl)-L-seryl-[protein] + UDP + H(+)</text>
        <dbReference type="Rhea" id="RHEA:16221"/>
        <dbReference type="Rhea" id="RHEA-COMP:12573"/>
        <dbReference type="Rhea" id="RHEA-COMP:12574"/>
        <dbReference type="ChEBI" id="CHEBI:15378"/>
        <dbReference type="ChEBI" id="CHEBI:57705"/>
        <dbReference type="ChEBI" id="CHEBI:58223"/>
        <dbReference type="ChEBI" id="CHEBI:132093"/>
        <dbReference type="ChEBI" id="CHEBI:132104"/>
        <dbReference type="EC" id="2.4.1.223"/>
    </reaction>
</comment>
<dbReference type="Pfam" id="PF09258">
    <property type="entry name" value="Glyco_transf_64"/>
    <property type="match status" value="1"/>
</dbReference>
<accession>A0A8S3Z8R0</accession>
<comment type="pathway">
    <text evidence="4">Glycan metabolism; heparan sulfate biosynthesis.</text>
</comment>
<evidence type="ECO:0000256" key="14">
    <source>
        <dbReference type="ARBA" id="ARBA00023136"/>
    </source>
</evidence>
<evidence type="ECO:0000256" key="17">
    <source>
        <dbReference type="ARBA" id="ARBA00023211"/>
    </source>
</evidence>
<proteinExistence type="inferred from homology"/>
<evidence type="ECO:0000259" key="21">
    <source>
        <dbReference type="Pfam" id="PF09258"/>
    </source>
</evidence>
<dbReference type="InterPro" id="IPR015338">
    <property type="entry name" value="GT64_dom"/>
</dbReference>
<evidence type="ECO:0000256" key="7">
    <source>
        <dbReference type="ARBA" id="ARBA00022679"/>
    </source>
</evidence>
<keyword evidence="8" id="KW-0812">Transmembrane</keyword>
<evidence type="ECO:0000256" key="13">
    <source>
        <dbReference type="ARBA" id="ARBA00023034"/>
    </source>
</evidence>
<keyword evidence="9" id="KW-0479">Metal-binding</keyword>
<evidence type="ECO:0000259" key="20">
    <source>
        <dbReference type="Pfam" id="PF03016"/>
    </source>
</evidence>
<comment type="cofactor">
    <cofactor evidence="1">
        <name>Mn(2+)</name>
        <dbReference type="ChEBI" id="CHEBI:29035"/>
    </cofactor>
</comment>
<gene>
    <name evidence="22" type="ORF">CUNI_LOCUS8989</name>
</gene>
<keyword evidence="17" id="KW-0464">Manganese</keyword>
<keyword evidence="13" id="KW-0333">Golgi apparatus</keyword>
<evidence type="ECO:0000313" key="23">
    <source>
        <dbReference type="Proteomes" id="UP000678393"/>
    </source>
</evidence>
<keyword evidence="16" id="KW-0325">Glycoprotein</keyword>
<evidence type="ECO:0000256" key="12">
    <source>
        <dbReference type="ARBA" id="ARBA00022989"/>
    </source>
</evidence>
<dbReference type="SUPFAM" id="SSF53448">
    <property type="entry name" value="Nucleotide-diphospho-sugar transferases"/>
    <property type="match status" value="1"/>
</dbReference>
<dbReference type="GO" id="GO:0005794">
    <property type="term" value="C:Golgi apparatus"/>
    <property type="evidence" value="ECO:0007669"/>
    <property type="project" value="UniProtKB-SubCell"/>
</dbReference>
<dbReference type="Gene3D" id="3.90.550.10">
    <property type="entry name" value="Spore Coat Polysaccharide Biosynthesis Protein SpsA, Chain A"/>
    <property type="match status" value="1"/>
</dbReference>
<keyword evidence="10" id="KW-0256">Endoplasmic reticulum</keyword>
<evidence type="ECO:0000256" key="6">
    <source>
        <dbReference type="ARBA" id="ARBA00022676"/>
    </source>
</evidence>
<evidence type="ECO:0000256" key="11">
    <source>
        <dbReference type="ARBA" id="ARBA00022968"/>
    </source>
</evidence>
<dbReference type="Pfam" id="PF03016">
    <property type="entry name" value="Exostosin_GT47"/>
    <property type="match status" value="1"/>
</dbReference>